<reference evidence="1 2" key="1">
    <citation type="submission" date="2021-03" db="EMBL/GenBank/DDBJ databases">
        <title>Genomic Encyclopedia of Type Strains, Phase IV (KMG-IV): sequencing the most valuable type-strain genomes for metagenomic binning, comparative biology and taxonomic classification.</title>
        <authorList>
            <person name="Goeker M."/>
        </authorList>
    </citation>
    <scope>NUCLEOTIDE SEQUENCE [LARGE SCALE GENOMIC DNA]</scope>
    <source>
        <strain evidence="1 2">DSM 15596</strain>
    </source>
</reference>
<name>A0ABS4F6L3_9BACL</name>
<sequence>MITLVELLNILKGVAAVLSILLSARKLYR</sequence>
<keyword evidence="2" id="KW-1185">Reference proteome</keyword>
<comment type="caution">
    <text evidence="1">The sequence shown here is derived from an EMBL/GenBank/DDBJ whole genome shotgun (WGS) entry which is preliminary data.</text>
</comment>
<evidence type="ECO:0008006" key="3">
    <source>
        <dbReference type="Google" id="ProtNLM"/>
    </source>
</evidence>
<accession>A0ABS4F6L3</accession>
<evidence type="ECO:0000313" key="1">
    <source>
        <dbReference type="EMBL" id="MBP1891898.1"/>
    </source>
</evidence>
<protein>
    <recommendedName>
        <fullName evidence="3">Holin-like toxin</fullName>
    </recommendedName>
</protein>
<dbReference type="Proteomes" id="UP000706926">
    <property type="component" value="Unassembled WGS sequence"/>
</dbReference>
<evidence type="ECO:0000313" key="2">
    <source>
        <dbReference type="Proteomes" id="UP000706926"/>
    </source>
</evidence>
<gene>
    <name evidence="1" type="ORF">J2Z18_000970</name>
</gene>
<organism evidence="1 2">
    <name type="scientific">Paenibacillus lactis</name>
    <dbReference type="NCBI Taxonomy" id="228574"/>
    <lineage>
        <taxon>Bacteria</taxon>
        <taxon>Bacillati</taxon>
        <taxon>Bacillota</taxon>
        <taxon>Bacilli</taxon>
        <taxon>Bacillales</taxon>
        <taxon>Paenibacillaceae</taxon>
        <taxon>Paenibacillus</taxon>
    </lineage>
</organism>
<dbReference type="EMBL" id="JAGGKI010000002">
    <property type="protein sequence ID" value="MBP1891898.1"/>
    <property type="molecule type" value="Genomic_DNA"/>
</dbReference>
<proteinExistence type="predicted"/>